<dbReference type="PANTHER" id="PTHR21615">
    <property type="entry name" value="CYCLIN N-TERMINAL DOMAIN-CONTAINING PROTEIN 1"/>
    <property type="match status" value="1"/>
</dbReference>
<keyword evidence="2" id="KW-1185">Reference proteome</keyword>
<dbReference type="GO" id="GO:0007131">
    <property type="term" value="P:reciprocal meiotic recombination"/>
    <property type="evidence" value="ECO:0007669"/>
    <property type="project" value="TreeGrafter"/>
</dbReference>
<reference evidence="1 2" key="1">
    <citation type="journal article" date="2021" name="Elife">
        <title>Chloroplast acquisition without the gene transfer in kleptoplastic sea slugs, Plakobranchus ocellatus.</title>
        <authorList>
            <person name="Maeda T."/>
            <person name="Takahashi S."/>
            <person name="Yoshida T."/>
            <person name="Shimamura S."/>
            <person name="Takaki Y."/>
            <person name="Nagai Y."/>
            <person name="Toyoda A."/>
            <person name="Suzuki Y."/>
            <person name="Arimoto A."/>
            <person name="Ishii H."/>
            <person name="Satoh N."/>
            <person name="Nishiyama T."/>
            <person name="Hasebe M."/>
            <person name="Maruyama T."/>
            <person name="Minagawa J."/>
            <person name="Obokata J."/>
            <person name="Shigenobu S."/>
        </authorList>
    </citation>
    <scope>NUCLEOTIDE SEQUENCE [LARGE SCALE GENOMIC DNA]</scope>
</reference>
<dbReference type="EMBL" id="BLXT01003576">
    <property type="protein sequence ID" value="GFO02217.1"/>
    <property type="molecule type" value="Genomic_DNA"/>
</dbReference>
<evidence type="ECO:0000313" key="2">
    <source>
        <dbReference type="Proteomes" id="UP000735302"/>
    </source>
</evidence>
<dbReference type="PANTHER" id="PTHR21615:SF2">
    <property type="entry name" value="CYCLIN N-TERMINAL DOMAIN-CONTAINING PROTEIN 1"/>
    <property type="match status" value="1"/>
</dbReference>
<gene>
    <name evidence="1" type="ORF">PoB_002872200</name>
</gene>
<protein>
    <submittedName>
        <fullName evidence="1">Cyclin n-terminal domain-containing protein 1-like</fullName>
    </submittedName>
</protein>
<dbReference type="GO" id="GO:0035861">
    <property type="term" value="C:site of double-strand break"/>
    <property type="evidence" value="ECO:0007669"/>
    <property type="project" value="TreeGrafter"/>
</dbReference>
<comment type="caution">
    <text evidence="1">The sequence shown here is derived from an EMBL/GenBank/DDBJ whole genome shotgun (WGS) entry which is preliminary data.</text>
</comment>
<dbReference type="Proteomes" id="UP000735302">
    <property type="component" value="Unassembled WGS sequence"/>
</dbReference>
<dbReference type="AlphaFoldDB" id="A0AAV4A5S7"/>
<accession>A0AAV4A5S7</accession>
<evidence type="ECO:0000313" key="1">
    <source>
        <dbReference type="EMBL" id="GFO02217.1"/>
    </source>
</evidence>
<organism evidence="1 2">
    <name type="scientific">Plakobranchus ocellatus</name>
    <dbReference type="NCBI Taxonomy" id="259542"/>
    <lineage>
        <taxon>Eukaryota</taxon>
        <taxon>Metazoa</taxon>
        <taxon>Spiralia</taxon>
        <taxon>Lophotrochozoa</taxon>
        <taxon>Mollusca</taxon>
        <taxon>Gastropoda</taxon>
        <taxon>Heterobranchia</taxon>
        <taxon>Euthyneura</taxon>
        <taxon>Panpulmonata</taxon>
        <taxon>Sacoglossa</taxon>
        <taxon>Placobranchoidea</taxon>
        <taxon>Plakobranchidae</taxon>
        <taxon>Plakobranchus</taxon>
    </lineage>
</organism>
<proteinExistence type="predicted"/>
<sequence length="235" mass="26138">MGAVDRSNQMVAYNAFKHWGFSAKKMSQQIFRRELAKQLVQQLIPTALSPPLRLPKGTGHSSLFCLTACHFPQTIKAKPGAKRQNPKGHCAVCLQPSKRKQPHMECPSFEVGYNAGKGVLDVKVYHDTAIKILMLVCLNRHQVYDRLYLNTAGICAGVLVSSQEQKSQLAAVTCDMMLLSVAVVAVAVHINDDSLTQQIILQLHKISEVPIEDIQDFCKVILMSLHDFVDQKSQD</sequence>
<name>A0AAV4A5S7_9GAST</name>